<dbReference type="GO" id="GO:0005886">
    <property type="term" value="C:plasma membrane"/>
    <property type="evidence" value="ECO:0007669"/>
    <property type="project" value="TreeGrafter"/>
</dbReference>
<sequence length="168" mass="18472">MAKMLLSLILWATTGYFLTGQVGAMTHIVGGSFGWRFPANTSFYEAWAKPRNFTSGDKLVFLYTTGLHNVLEVKKEDYDDCTQNHVIKKYDNGPAIFEVTKPGDHYFICGLKNHCQNGERLRISVMKGGESSGGGGIFGMITKSSANSIHNSIGMLSGLLLVLFKLLI</sequence>
<dbReference type="SUPFAM" id="SSF49503">
    <property type="entry name" value="Cupredoxins"/>
    <property type="match status" value="1"/>
</dbReference>
<dbReference type="InterPro" id="IPR003245">
    <property type="entry name" value="Phytocyanin_dom"/>
</dbReference>
<evidence type="ECO:0000313" key="5">
    <source>
        <dbReference type="EMBL" id="KAF3959762.1"/>
    </source>
</evidence>
<dbReference type="Gene3D" id="2.60.40.420">
    <property type="entry name" value="Cupredoxins - blue copper proteins"/>
    <property type="match status" value="1"/>
</dbReference>
<dbReference type="PANTHER" id="PTHR33021:SF264">
    <property type="entry name" value="OS05G0570900 PROTEIN"/>
    <property type="match status" value="1"/>
</dbReference>
<keyword evidence="3" id="KW-0732">Signal</keyword>
<dbReference type="OrthoDB" id="1916408at2759"/>
<dbReference type="InterPro" id="IPR008972">
    <property type="entry name" value="Cupredoxin"/>
</dbReference>
<feature type="domain" description="Phytocyanin" evidence="4">
    <location>
        <begin position="25"/>
        <end position="127"/>
    </location>
</feature>
<dbReference type="PROSITE" id="PS51485">
    <property type="entry name" value="PHYTOCYANIN"/>
    <property type="match status" value="1"/>
</dbReference>
<dbReference type="AlphaFoldDB" id="A0A8J4RA37"/>
<evidence type="ECO:0000256" key="3">
    <source>
        <dbReference type="SAM" id="SignalP"/>
    </source>
</evidence>
<organism evidence="5 6">
    <name type="scientific">Castanea mollissima</name>
    <name type="common">Chinese chestnut</name>
    <dbReference type="NCBI Taxonomy" id="60419"/>
    <lineage>
        <taxon>Eukaryota</taxon>
        <taxon>Viridiplantae</taxon>
        <taxon>Streptophyta</taxon>
        <taxon>Embryophyta</taxon>
        <taxon>Tracheophyta</taxon>
        <taxon>Spermatophyta</taxon>
        <taxon>Magnoliopsida</taxon>
        <taxon>eudicotyledons</taxon>
        <taxon>Gunneridae</taxon>
        <taxon>Pentapetalae</taxon>
        <taxon>rosids</taxon>
        <taxon>fabids</taxon>
        <taxon>Fagales</taxon>
        <taxon>Fagaceae</taxon>
        <taxon>Castanea</taxon>
    </lineage>
</organism>
<evidence type="ECO:0000256" key="1">
    <source>
        <dbReference type="ARBA" id="ARBA00023157"/>
    </source>
</evidence>
<dbReference type="Proteomes" id="UP000737018">
    <property type="component" value="Unassembled WGS sequence"/>
</dbReference>
<accession>A0A8J4RA37</accession>
<dbReference type="InterPro" id="IPR039391">
    <property type="entry name" value="Phytocyanin-like"/>
</dbReference>
<dbReference type="EMBL" id="JRKL02002255">
    <property type="protein sequence ID" value="KAF3959762.1"/>
    <property type="molecule type" value="Genomic_DNA"/>
</dbReference>
<feature type="chain" id="PRO_5035249491" description="Phytocyanin domain-containing protein" evidence="3">
    <location>
        <begin position="25"/>
        <end position="168"/>
    </location>
</feature>
<gene>
    <name evidence="5" type="ORF">CMV_015456</name>
</gene>
<keyword evidence="1" id="KW-1015">Disulfide bond</keyword>
<name>A0A8J4RA37_9ROSI</name>
<proteinExistence type="predicted"/>
<evidence type="ECO:0000259" key="4">
    <source>
        <dbReference type="PROSITE" id="PS51485"/>
    </source>
</evidence>
<evidence type="ECO:0000313" key="6">
    <source>
        <dbReference type="Proteomes" id="UP000737018"/>
    </source>
</evidence>
<keyword evidence="6" id="KW-1185">Reference proteome</keyword>
<protein>
    <recommendedName>
        <fullName evidence="4">Phytocyanin domain-containing protein</fullName>
    </recommendedName>
</protein>
<dbReference type="FunFam" id="2.60.40.420:FF:000034">
    <property type="entry name" value="Cupredoxin superfamily protein"/>
    <property type="match status" value="1"/>
</dbReference>
<dbReference type="CDD" id="cd13920">
    <property type="entry name" value="Stellacyanin"/>
    <property type="match status" value="1"/>
</dbReference>
<evidence type="ECO:0000256" key="2">
    <source>
        <dbReference type="ARBA" id="ARBA00023180"/>
    </source>
</evidence>
<dbReference type="Pfam" id="PF02298">
    <property type="entry name" value="Cu_bind_like"/>
    <property type="match status" value="1"/>
</dbReference>
<dbReference type="PANTHER" id="PTHR33021">
    <property type="entry name" value="BLUE COPPER PROTEIN"/>
    <property type="match status" value="1"/>
</dbReference>
<reference evidence="5" key="1">
    <citation type="submission" date="2020-03" db="EMBL/GenBank/DDBJ databases">
        <title>Castanea mollissima Vanexum genome sequencing.</title>
        <authorList>
            <person name="Staton M."/>
        </authorList>
    </citation>
    <scope>NUCLEOTIDE SEQUENCE</scope>
    <source>
        <tissue evidence="5">Leaf</tissue>
    </source>
</reference>
<keyword evidence="2" id="KW-0325">Glycoprotein</keyword>
<comment type="caution">
    <text evidence="5">The sequence shown here is derived from an EMBL/GenBank/DDBJ whole genome shotgun (WGS) entry which is preliminary data.</text>
</comment>
<feature type="signal peptide" evidence="3">
    <location>
        <begin position="1"/>
        <end position="24"/>
    </location>
</feature>
<dbReference type="GO" id="GO:0009055">
    <property type="term" value="F:electron transfer activity"/>
    <property type="evidence" value="ECO:0007669"/>
    <property type="project" value="InterPro"/>
</dbReference>